<dbReference type="EMBL" id="FRAC01000037">
    <property type="protein sequence ID" value="SHL55497.1"/>
    <property type="molecule type" value="Genomic_DNA"/>
</dbReference>
<name>A0A1M7BKN8_9FIRM</name>
<keyword evidence="2" id="KW-1185">Reference proteome</keyword>
<dbReference type="AlphaFoldDB" id="A0A1M7BKN8"/>
<dbReference type="GO" id="GO:0003677">
    <property type="term" value="F:DNA binding"/>
    <property type="evidence" value="ECO:0007669"/>
    <property type="project" value="InterPro"/>
</dbReference>
<accession>A0A1M7BKN8</accession>
<proteinExistence type="predicted"/>
<reference evidence="1 2" key="1">
    <citation type="submission" date="2016-11" db="EMBL/GenBank/DDBJ databases">
        <authorList>
            <person name="Jaros S."/>
            <person name="Januszkiewicz K."/>
            <person name="Wedrychowicz H."/>
        </authorList>
    </citation>
    <scope>NUCLEOTIDE SEQUENCE [LARGE SCALE GENOMIC DNA]</scope>
    <source>
        <strain evidence="1 2">DSM 15929</strain>
    </source>
</reference>
<dbReference type="InterPro" id="IPR011010">
    <property type="entry name" value="DNA_brk_join_enz"/>
</dbReference>
<sequence>MNELIESLKESFLLVNNDYRNDVENFVKYLDTQEQGASFYSKYTLAGMSTNGILDSLKYYVKIGQFKKKETARKYMSAIGQLFEYILANTDIENTDLKNQLGAPSNRVDSYVGQYSEYINNCDELLEKESNSILKPNEVELLLNWCNDEIDKNLFDVSDNNERIGFKRMVAAICIKLMLFVGITYRVARAITFNDLDIERGTIKINNFLIRLPMGLQRQLNIYKKLLKDRGYNVDTGFLFITIEGEQWGEKTSGSSIPTFLKTQLRQTSITSVIKYGVKQLVISGVSDNVIIKLTGISREILNDCLEPENDDTFSYINEKIIKTPIYKNL</sequence>
<dbReference type="RefSeq" id="WP_139241328.1">
    <property type="nucleotide sequence ID" value="NZ_FRAC01000037.1"/>
</dbReference>
<evidence type="ECO:0000313" key="1">
    <source>
        <dbReference type="EMBL" id="SHL55497.1"/>
    </source>
</evidence>
<gene>
    <name evidence="1" type="ORF">SAMN02745136_05166</name>
</gene>
<protein>
    <recommendedName>
        <fullName evidence="3">Site-specific recombinase XerD</fullName>
    </recommendedName>
</protein>
<dbReference type="SUPFAM" id="SSF56349">
    <property type="entry name" value="DNA breaking-rejoining enzymes"/>
    <property type="match status" value="1"/>
</dbReference>
<dbReference type="Proteomes" id="UP000184386">
    <property type="component" value="Unassembled WGS sequence"/>
</dbReference>
<organism evidence="1 2">
    <name type="scientific">Anaerocolumna jejuensis DSM 15929</name>
    <dbReference type="NCBI Taxonomy" id="1121322"/>
    <lineage>
        <taxon>Bacteria</taxon>
        <taxon>Bacillati</taxon>
        <taxon>Bacillota</taxon>
        <taxon>Clostridia</taxon>
        <taxon>Lachnospirales</taxon>
        <taxon>Lachnospiraceae</taxon>
        <taxon>Anaerocolumna</taxon>
    </lineage>
</organism>
<dbReference type="OrthoDB" id="2040853at2"/>
<evidence type="ECO:0000313" key="2">
    <source>
        <dbReference type="Proteomes" id="UP000184386"/>
    </source>
</evidence>
<evidence type="ECO:0008006" key="3">
    <source>
        <dbReference type="Google" id="ProtNLM"/>
    </source>
</evidence>